<gene>
    <name evidence="2" type="ORF">LZC95_01310</name>
</gene>
<dbReference type="GO" id="GO:0032259">
    <property type="term" value="P:methylation"/>
    <property type="evidence" value="ECO:0007669"/>
    <property type="project" value="UniProtKB-KW"/>
</dbReference>
<proteinExistence type="predicted"/>
<evidence type="ECO:0000313" key="2">
    <source>
        <dbReference type="EMBL" id="WXA95478.1"/>
    </source>
</evidence>
<accession>A0ABZ2K9W2</accession>
<dbReference type="Gene3D" id="3.40.50.150">
    <property type="entry name" value="Vaccinia Virus protein VP39"/>
    <property type="match status" value="1"/>
</dbReference>
<reference evidence="2 3" key="1">
    <citation type="submission" date="2021-12" db="EMBL/GenBank/DDBJ databases">
        <title>Discovery of the Pendulisporaceae a myxobacterial family with distinct sporulation behavior and unique specialized metabolism.</title>
        <authorList>
            <person name="Garcia R."/>
            <person name="Popoff A."/>
            <person name="Bader C.D."/>
            <person name="Loehr J."/>
            <person name="Walesch S."/>
            <person name="Walt C."/>
            <person name="Boldt J."/>
            <person name="Bunk B."/>
            <person name="Haeckl F.J.F.P.J."/>
            <person name="Gunesch A.P."/>
            <person name="Birkelbach J."/>
            <person name="Nuebel U."/>
            <person name="Pietschmann T."/>
            <person name="Bach T."/>
            <person name="Mueller R."/>
        </authorList>
    </citation>
    <scope>NUCLEOTIDE SEQUENCE [LARGE SCALE GENOMIC DNA]</scope>
    <source>
        <strain evidence="2 3">MSr12523</strain>
    </source>
</reference>
<dbReference type="EMBL" id="CP089982">
    <property type="protein sequence ID" value="WXA95478.1"/>
    <property type="molecule type" value="Genomic_DNA"/>
</dbReference>
<dbReference type="GO" id="GO:0008168">
    <property type="term" value="F:methyltransferase activity"/>
    <property type="evidence" value="ECO:0007669"/>
    <property type="project" value="UniProtKB-KW"/>
</dbReference>
<evidence type="ECO:0000313" key="3">
    <source>
        <dbReference type="Proteomes" id="UP001379533"/>
    </source>
</evidence>
<organism evidence="2 3">
    <name type="scientific">Pendulispora brunnea</name>
    <dbReference type="NCBI Taxonomy" id="2905690"/>
    <lineage>
        <taxon>Bacteria</taxon>
        <taxon>Pseudomonadati</taxon>
        <taxon>Myxococcota</taxon>
        <taxon>Myxococcia</taxon>
        <taxon>Myxococcales</taxon>
        <taxon>Sorangiineae</taxon>
        <taxon>Pendulisporaceae</taxon>
        <taxon>Pendulispora</taxon>
    </lineage>
</organism>
<keyword evidence="2" id="KW-0808">Transferase</keyword>
<dbReference type="SUPFAM" id="SSF53335">
    <property type="entry name" value="S-adenosyl-L-methionine-dependent methyltransferases"/>
    <property type="match status" value="1"/>
</dbReference>
<keyword evidence="3" id="KW-1185">Reference proteome</keyword>
<dbReference type="RefSeq" id="WP_394846084.1">
    <property type="nucleotide sequence ID" value="NZ_CP089982.1"/>
</dbReference>
<dbReference type="Gene3D" id="2.20.130.10">
    <property type="entry name" value="CAC2371-like domains"/>
    <property type="match status" value="1"/>
</dbReference>
<protein>
    <submittedName>
        <fullName evidence="2">Class I SAM-dependent methyltransferase</fullName>
    </submittedName>
</protein>
<dbReference type="InterPro" id="IPR029063">
    <property type="entry name" value="SAM-dependent_MTases_sf"/>
</dbReference>
<dbReference type="CDD" id="cd02440">
    <property type="entry name" value="AdoMet_MTases"/>
    <property type="match status" value="1"/>
</dbReference>
<keyword evidence="2" id="KW-0489">Methyltransferase</keyword>
<dbReference type="InterPro" id="IPR041698">
    <property type="entry name" value="Methyltransf_25"/>
</dbReference>
<evidence type="ECO:0000259" key="1">
    <source>
        <dbReference type="Pfam" id="PF13649"/>
    </source>
</evidence>
<sequence length="243" mass="27536">MQPLLYRELVPWYRLIDPPADHLEEVECYQAALEGAASPRPETLLELGAGAGNNAFHLKRRFRCTLTDISESMLDLSRELNPECEHVPGDMRSLRMDRVFDVVLAHDAVMYLTSEEQLEAAALTAFTHTRPGGAAVFAPDYVRETYRESHHLHTGDDGARSLRCLEWTWDPNPNDSTYVVEYAFLLRDGTSMRAVHDQHVEGLFRKSTWIDVLTSTGYAVQPAPRKLSEGFSDEIFVCRRPLG</sequence>
<feature type="domain" description="Methyltransferase" evidence="1">
    <location>
        <begin position="45"/>
        <end position="133"/>
    </location>
</feature>
<dbReference type="Proteomes" id="UP001379533">
    <property type="component" value="Chromosome"/>
</dbReference>
<dbReference type="Pfam" id="PF13649">
    <property type="entry name" value="Methyltransf_25"/>
    <property type="match status" value="1"/>
</dbReference>
<name>A0ABZ2K9W2_9BACT</name>